<keyword evidence="2 7" id="KW-0699">rRNA-binding</keyword>
<name>A0A938BMP2_9BACT</name>
<sequence length="122" mass="13246">MITKKIRKVEIAKRHARLRRKVTGTAERPRLAVYRSGKHIYAQIIDDVAGTTLAHSSTIELVKAGSTSKGYNLDGAGAVGEAIAKKAIEKGVKAVVYDRGGFLYHGRIAKLAEKAREAGLEF</sequence>
<dbReference type="AlphaFoldDB" id="A0A938BMP2"/>
<evidence type="ECO:0000256" key="2">
    <source>
        <dbReference type="ARBA" id="ARBA00022730"/>
    </source>
</evidence>
<gene>
    <name evidence="7 8" type="primary">rplR</name>
    <name evidence="8" type="ORF">FJZ00_05010</name>
</gene>
<evidence type="ECO:0000256" key="4">
    <source>
        <dbReference type="ARBA" id="ARBA00022980"/>
    </source>
</evidence>
<dbReference type="EMBL" id="VGJX01000231">
    <property type="protein sequence ID" value="MBM3274488.1"/>
    <property type="molecule type" value="Genomic_DNA"/>
</dbReference>
<dbReference type="GO" id="GO:0006412">
    <property type="term" value="P:translation"/>
    <property type="evidence" value="ECO:0007669"/>
    <property type="project" value="UniProtKB-UniRule"/>
</dbReference>
<dbReference type="CDD" id="cd00432">
    <property type="entry name" value="Ribosomal_L18_L5e"/>
    <property type="match status" value="1"/>
</dbReference>
<dbReference type="PANTHER" id="PTHR12899">
    <property type="entry name" value="39S RIBOSOMAL PROTEIN L18, MITOCHONDRIAL"/>
    <property type="match status" value="1"/>
</dbReference>
<evidence type="ECO:0000313" key="8">
    <source>
        <dbReference type="EMBL" id="MBM3274488.1"/>
    </source>
</evidence>
<dbReference type="PANTHER" id="PTHR12899:SF3">
    <property type="entry name" value="LARGE RIBOSOMAL SUBUNIT PROTEIN UL18M"/>
    <property type="match status" value="1"/>
</dbReference>
<comment type="similarity">
    <text evidence="1 7">Belongs to the universal ribosomal protein uL18 family.</text>
</comment>
<dbReference type="Pfam" id="PF00861">
    <property type="entry name" value="Ribosomal_L18p"/>
    <property type="match status" value="1"/>
</dbReference>
<dbReference type="InterPro" id="IPR057268">
    <property type="entry name" value="Ribosomal_L18"/>
</dbReference>
<dbReference type="GO" id="GO:0003735">
    <property type="term" value="F:structural constituent of ribosome"/>
    <property type="evidence" value="ECO:0007669"/>
    <property type="project" value="InterPro"/>
</dbReference>
<dbReference type="Proteomes" id="UP000703893">
    <property type="component" value="Unassembled WGS sequence"/>
</dbReference>
<keyword evidence="5 7" id="KW-0687">Ribonucleoprotein</keyword>
<comment type="function">
    <text evidence="7">This is one of the proteins that bind and probably mediate the attachment of the 5S RNA into the large ribosomal subunit, where it forms part of the central protuberance.</text>
</comment>
<reference evidence="8 9" key="1">
    <citation type="submission" date="2019-03" db="EMBL/GenBank/DDBJ databases">
        <title>Lake Tanganyika Metagenome-Assembled Genomes (MAGs).</title>
        <authorList>
            <person name="Tran P."/>
        </authorList>
    </citation>
    <scope>NUCLEOTIDE SEQUENCE [LARGE SCALE GENOMIC DNA]</scope>
    <source>
        <strain evidence="8">K_DeepCast_65m_m2_236</strain>
    </source>
</reference>
<evidence type="ECO:0000256" key="7">
    <source>
        <dbReference type="HAMAP-Rule" id="MF_01337"/>
    </source>
</evidence>
<keyword evidence="4 7" id="KW-0689">Ribosomal protein</keyword>
<dbReference type="GO" id="GO:0022625">
    <property type="term" value="C:cytosolic large ribosomal subunit"/>
    <property type="evidence" value="ECO:0007669"/>
    <property type="project" value="TreeGrafter"/>
</dbReference>
<dbReference type="InterPro" id="IPR004389">
    <property type="entry name" value="Ribosomal_uL18_bac-type"/>
</dbReference>
<dbReference type="InterPro" id="IPR005484">
    <property type="entry name" value="Ribosomal_uL18_bac/plant/anim"/>
</dbReference>
<comment type="caution">
    <text evidence="8">The sequence shown here is derived from an EMBL/GenBank/DDBJ whole genome shotgun (WGS) entry which is preliminary data.</text>
</comment>
<dbReference type="GO" id="GO:0008097">
    <property type="term" value="F:5S rRNA binding"/>
    <property type="evidence" value="ECO:0007669"/>
    <property type="project" value="TreeGrafter"/>
</dbReference>
<evidence type="ECO:0000256" key="3">
    <source>
        <dbReference type="ARBA" id="ARBA00022884"/>
    </source>
</evidence>
<evidence type="ECO:0000313" key="9">
    <source>
        <dbReference type="Proteomes" id="UP000703893"/>
    </source>
</evidence>
<protein>
    <recommendedName>
        <fullName evidence="6 7">Large ribosomal subunit protein uL18</fullName>
    </recommendedName>
</protein>
<organism evidence="8 9">
    <name type="scientific">Candidatus Tanganyikabacteria bacterium</name>
    <dbReference type="NCBI Taxonomy" id="2961651"/>
    <lineage>
        <taxon>Bacteria</taxon>
        <taxon>Bacillati</taxon>
        <taxon>Candidatus Sericytochromatia</taxon>
        <taxon>Candidatus Tanganyikabacteria</taxon>
    </lineage>
</organism>
<dbReference type="FunFam" id="3.30.420.100:FF:000001">
    <property type="entry name" value="50S ribosomal protein L18"/>
    <property type="match status" value="1"/>
</dbReference>
<proteinExistence type="inferred from homology"/>
<dbReference type="HAMAP" id="MF_01337_B">
    <property type="entry name" value="Ribosomal_uL18_B"/>
    <property type="match status" value="1"/>
</dbReference>
<comment type="subunit">
    <text evidence="7">Part of the 50S ribosomal subunit; part of the 5S rRNA/L5/L18/L25 subcomplex. Contacts the 5S and 23S rRNAs.</text>
</comment>
<accession>A0A938BMP2</accession>
<keyword evidence="3 7" id="KW-0694">RNA-binding</keyword>
<dbReference type="NCBIfam" id="TIGR00060">
    <property type="entry name" value="L18_bact"/>
    <property type="match status" value="1"/>
</dbReference>
<dbReference type="Gene3D" id="3.30.420.100">
    <property type="match status" value="1"/>
</dbReference>
<evidence type="ECO:0000256" key="1">
    <source>
        <dbReference type="ARBA" id="ARBA00007116"/>
    </source>
</evidence>
<evidence type="ECO:0000256" key="5">
    <source>
        <dbReference type="ARBA" id="ARBA00023274"/>
    </source>
</evidence>
<evidence type="ECO:0000256" key="6">
    <source>
        <dbReference type="ARBA" id="ARBA00035197"/>
    </source>
</evidence>
<dbReference type="SUPFAM" id="SSF53137">
    <property type="entry name" value="Translational machinery components"/>
    <property type="match status" value="1"/>
</dbReference>